<dbReference type="OrthoDB" id="10437866at2759"/>
<proteinExistence type="predicted"/>
<organism evidence="1 2">
    <name type="scientific">Clonostachys solani</name>
    <dbReference type="NCBI Taxonomy" id="160281"/>
    <lineage>
        <taxon>Eukaryota</taxon>
        <taxon>Fungi</taxon>
        <taxon>Dikarya</taxon>
        <taxon>Ascomycota</taxon>
        <taxon>Pezizomycotina</taxon>
        <taxon>Sordariomycetes</taxon>
        <taxon>Hypocreomycetidae</taxon>
        <taxon>Hypocreales</taxon>
        <taxon>Bionectriaceae</taxon>
        <taxon>Clonostachys</taxon>
    </lineage>
</organism>
<dbReference type="Proteomes" id="UP000775872">
    <property type="component" value="Unassembled WGS sequence"/>
</dbReference>
<reference evidence="1 2" key="2">
    <citation type="submission" date="2021-10" db="EMBL/GenBank/DDBJ databases">
        <authorList>
            <person name="Piombo E."/>
        </authorList>
    </citation>
    <scope>NUCLEOTIDE SEQUENCE [LARGE SCALE GENOMIC DNA]</scope>
</reference>
<accession>A0A9P0EQ70</accession>
<evidence type="ECO:0000313" key="1">
    <source>
        <dbReference type="EMBL" id="CAH0055720.1"/>
    </source>
</evidence>
<comment type="caution">
    <text evidence="1">The sequence shown here is derived from an EMBL/GenBank/DDBJ whole genome shotgun (WGS) entry which is preliminary data.</text>
</comment>
<gene>
    <name evidence="1" type="ORF">CSOL1703_00017824</name>
</gene>
<protein>
    <submittedName>
        <fullName evidence="1">Uncharacterized protein</fullName>
    </submittedName>
</protein>
<sequence length="338" mass="35168">MRVAHELDVAHLEDHVQGQPLARILQDLHRVPLRVAQRRHEPPVREPGERAHVVRIPLAVHAPLPAVLDVEDGLAHPLVLALGRLALAVKVPHGLGEELGDVRVLALEGVPDVVDADDVALAPLGGAVDAEEANHIAVVGVEELAGGGAVDAHLVDLGGVVADVLDVAQDVAEAVLREEVADVGAQAHVGHGVLARAPLLCREALEEDEALAVDEVLAEGVEDLAELGEREVVLRHGGQPHCETGRGAARDEGIGGVAQLLDFLVGEGVRPALGVVLGRAGDLLGEVCIGPEAVVQRRMLARRADSIGEDGARGFCPLDSGQSVVEGVSDQCSGSHDF</sequence>
<keyword evidence="2" id="KW-1185">Reference proteome</keyword>
<dbReference type="EMBL" id="CABFOC020000058">
    <property type="protein sequence ID" value="CAH0055720.1"/>
    <property type="molecule type" value="Genomic_DNA"/>
</dbReference>
<dbReference type="AlphaFoldDB" id="A0A9P0EQ70"/>
<reference evidence="2" key="1">
    <citation type="submission" date="2019-06" db="EMBL/GenBank/DDBJ databases">
        <authorList>
            <person name="Broberg M."/>
        </authorList>
    </citation>
    <scope>NUCLEOTIDE SEQUENCE [LARGE SCALE GENOMIC DNA]</scope>
</reference>
<evidence type="ECO:0000313" key="2">
    <source>
        <dbReference type="Proteomes" id="UP000775872"/>
    </source>
</evidence>
<name>A0A9P0EQ70_9HYPO</name>